<dbReference type="GO" id="GO:0016042">
    <property type="term" value="P:lipid catabolic process"/>
    <property type="evidence" value="ECO:0007669"/>
    <property type="project" value="UniProtKB-UniRule"/>
</dbReference>
<feature type="short sequence motif" description="DGA/G" evidence="2">
    <location>
        <begin position="188"/>
        <end position="190"/>
    </location>
</feature>
<feature type="short sequence motif" description="GXGXXG" evidence="2">
    <location>
        <begin position="9"/>
        <end position="14"/>
    </location>
</feature>
<name>A0A6H0S6Q9_9MYCO</name>
<dbReference type="InterPro" id="IPR016035">
    <property type="entry name" value="Acyl_Trfase/lysoPLipase"/>
</dbReference>
<keyword evidence="2" id="KW-0378">Hydrolase</keyword>
<dbReference type="Proteomes" id="UP000501849">
    <property type="component" value="Chromosome"/>
</dbReference>
<feature type="short sequence motif" description="GXSXG" evidence="2">
    <location>
        <begin position="44"/>
        <end position="48"/>
    </location>
</feature>
<protein>
    <submittedName>
        <fullName evidence="4">Patatin-like phospholipase family protein</fullName>
    </submittedName>
</protein>
<sequence>MARALILAGGGLAGIAWETGVLTGIADESAQTADTLLNSDVLLGTSAGSAVSAQLGSGTSLGELYARQIAEESHEIDSGVTIDDLTEVFVSALGEGGSTLERLRRIGGIALAADTVPEQVRREVIAHRLPSHDWPHRDLRITAIDTATGELVVFTRDSGVALVDAVAASCAVPGAWPTVTIGARRFMDGGVGSAVNMAAAADCAAAVVLVPAGANAPSPFGDGAGAEIAAFPGATFTVFADDDALVAFGTNPLDPRCRRPSAIAGRAQGRRVAAAVGAFLAGYPSASRAAAANSWPISMTSSARWYSRLRQALRGTSISRSGG</sequence>
<dbReference type="InterPro" id="IPR002641">
    <property type="entry name" value="PNPLA_dom"/>
</dbReference>
<proteinExistence type="predicted"/>
<dbReference type="Gene3D" id="3.40.1090.10">
    <property type="entry name" value="Cytosolic phospholipase A2 catalytic domain"/>
    <property type="match status" value="1"/>
</dbReference>
<evidence type="ECO:0000313" key="4">
    <source>
        <dbReference type="EMBL" id="QIV83282.1"/>
    </source>
</evidence>
<keyword evidence="2" id="KW-0442">Lipid degradation</keyword>
<evidence type="ECO:0000259" key="3">
    <source>
        <dbReference type="PROSITE" id="PS51635"/>
    </source>
</evidence>
<evidence type="ECO:0000256" key="1">
    <source>
        <dbReference type="ARBA" id="ARBA00023098"/>
    </source>
</evidence>
<feature type="active site" description="Nucleophile" evidence="2">
    <location>
        <position position="46"/>
    </location>
</feature>
<keyword evidence="5" id="KW-1185">Reference proteome</keyword>
<reference evidence="4 5" key="1">
    <citation type="submission" date="2019-04" db="EMBL/GenBank/DDBJ databases">
        <title>Draft, Whole-Genome Sequence of the Anthracene-degrading Mycobacterium frederiksbergense LB501T, Isolated from a Polycyclic Aromatic Hydrocarbon (PAH)-Contaminated Soil.</title>
        <authorList>
            <person name="Augelletti F."/>
        </authorList>
    </citation>
    <scope>NUCLEOTIDE SEQUENCE [LARGE SCALE GENOMIC DNA]</scope>
    <source>
        <strain evidence="4 5">LB 501T</strain>
    </source>
</reference>
<gene>
    <name evidence="4" type="ORF">EXE63_22175</name>
</gene>
<evidence type="ECO:0000313" key="5">
    <source>
        <dbReference type="Proteomes" id="UP000501849"/>
    </source>
</evidence>
<feature type="active site" description="Proton acceptor" evidence="2">
    <location>
        <position position="188"/>
    </location>
</feature>
<accession>A0A6H0S6Q9</accession>
<dbReference type="Pfam" id="PF01734">
    <property type="entry name" value="Patatin"/>
    <property type="match status" value="1"/>
</dbReference>
<feature type="domain" description="PNPLA" evidence="3">
    <location>
        <begin position="5"/>
        <end position="202"/>
    </location>
</feature>
<dbReference type="EMBL" id="CP038799">
    <property type="protein sequence ID" value="QIV83282.1"/>
    <property type="molecule type" value="Genomic_DNA"/>
</dbReference>
<organism evidence="4 5">
    <name type="scientific">Mycolicibacterium frederiksbergense</name>
    <dbReference type="NCBI Taxonomy" id="117567"/>
    <lineage>
        <taxon>Bacteria</taxon>
        <taxon>Bacillati</taxon>
        <taxon>Actinomycetota</taxon>
        <taxon>Actinomycetes</taxon>
        <taxon>Mycobacteriales</taxon>
        <taxon>Mycobacteriaceae</taxon>
        <taxon>Mycolicibacterium</taxon>
    </lineage>
</organism>
<dbReference type="PROSITE" id="PS51635">
    <property type="entry name" value="PNPLA"/>
    <property type="match status" value="1"/>
</dbReference>
<evidence type="ECO:0000256" key="2">
    <source>
        <dbReference type="PROSITE-ProRule" id="PRU01161"/>
    </source>
</evidence>
<dbReference type="SUPFAM" id="SSF52151">
    <property type="entry name" value="FabD/lysophospholipase-like"/>
    <property type="match status" value="1"/>
</dbReference>
<keyword evidence="1 2" id="KW-0443">Lipid metabolism</keyword>
<dbReference type="AlphaFoldDB" id="A0A6H0S6Q9"/>
<dbReference type="KEGG" id="mfre:EXE63_22175"/>
<dbReference type="GO" id="GO:0016787">
    <property type="term" value="F:hydrolase activity"/>
    <property type="evidence" value="ECO:0007669"/>
    <property type="project" value="UniProtKB-UniRule"/>
</dbReference>